<dbReference type="SUPFAM" id="SSF48208">
    <property type="entry name" value="Six-hairpin glycosidases"/>
    <property type="match status" value="1"/>
</dbReference>
<evidence type="ECO:0000259" key="6">
    <source>
        <dbReference type="Pfam" id="PF17389"/>
    </source>
</evidence>
<proteinExistence type="predicted"/>
<dbReference type="GO" id="GO:0030596">
    <property type="term" value="F:alpha-L-rhamnosidase activity"/>
    <property type="evidence" value="ECO:0007669"/>
    <property type="project" value="UniProtKB-EC"/>
</dbReference>
<organism evidence="8 9">
    <name type="scientific">Paenibacillus montaniterrae</name>
    <dbReference type="NCBI Taxonomy" id="429341"/>
    <lineage>
        <taxon>Bacteria</taxon>
        <taxon>Bacillati</taxon>
        <taxon>Bacillota</taxon>
        <taxon>Bacilli</taxon>
        <taxon>Bacillales</taxon>
        <taxon>Paenibacillaceae</taxon>
        <taxon>Paenibacillus</taxon>
    </lineage>
</organism>
<feature type="domain" description="Bacterial alpha-L-rhamnosidase N-terminal" evidence="5">
    <location>
        <begin position="147"/>
        <end position="314"/>
    </location>
</feature>
<feature type="domain" description="Alpha-L-rhamnosidase six-hairpin glycosidase" evidence="6">
    <location>
        <begin position="431"/>
        <end position="826"/>
    </location>
</feature>
<dbReference type="Gene3D" id="2.60.40.10">
    <property type="entry name" value="Immunoglobulins"/>
    <property type="match status" value="1"/>
</dbReference>
<dbReference type="PANTHER" id="PTHR33307:SF6">
    <property type="entry name" value="ALPHA-RHAMNOSIDASE (EUROFUNG)-RELATED"/>
    <property type="match status" value="1"/>
</dbReference>
<keyword evidence="9" id="KW-1185">Reference proteome</keyword>
<dbReference type="Gene3D" id="1.50.10.10">
    <property type="match status" value="1"/>
</dbReference>
<dbReference type="InterPro" id="IPR016007">
    <property type="entry name" value="Alpha_rhamnosid"/>
</dbReference>
<dbReference type="GO" id="GO:0005975">
    <property type="term" value="P:carbohydrate metabolic process"/>
    <property type="evidence" value="ECO:0007669"/>
    <property type="project" value="InterPro"/>
</dbReference>
<feature type="domain" description="Alpha-L-rhamnosidase C-terminal" evidence="7">
    <location>
        <begin position="828"/>
        <end position="901"/>
    </location>
</feature>
<feature type="domain" description="Alpha-L-rhamnosidase concanavalin-like" evidence="4">
    <location>
        <begin position="322"/>
        <end position="427"/>
    </location>
</feature>
<dbReference type="InterPro" id="IPR013783">
    <property type="entry name" value="Ig-like_fold"/>
</dbReference>
<gene>
    <name evidence="8" type="primary">ramA</name>
    <name evidence="8" type="ORF">J40TS1_17000</name>
</gene>
<dbReference type="PANTHER" id="PTHR33307">
    <property type="entry name" value="ALPHA-RHAMNOSIDASE (EUROFUNG)"/>
    <property type="match status" value="1"/>
</dbReference>
<name>A0A920CY72_9BACL</name>
<dbReference type="EMBL" id="BOSE01000002">
    <property type="protein sequence ID" value="GIP16058.1"/>
    <property type="molecule type" value="Genomic_DNA"/>
</dbReference>
<dbReference type="Pfam" id="PF08531">
    <property type="entry name" value="Bac_rhamnosid_N"/>
    <property type="match status" value="1"/>
</dbReference>
<evidence type="ECO:0000259" key="4">
    <source>
        <dbReference type="Pfam" id="PF05592"/>
    </source>
</evidence>
<evidence type="ECO:0000256" key="3">
    <source>
        <dbReference type="ARBA" id="ARBA00022801"/>
    </source>
</evidence>
<comment type="caution">
    <text evidence="8">The sequence shown here is derived from an EMBL/GenBank/DDBJ whole genome shotgun (WGS) entry which is preliminary data.</text>
</comment>
<evidence type="ECO:0000313" key="8">
    <source>
        <dbReference type="EMBL" id="GIP16058.1"/>
    </source>
</evidence>
<comment type="catalytic activity">
    <reaction evidence="1">
        <text>Hydrolysis of terminal non-reducing alpha-L-rhamnose residues in alpha-L-rhamnosides.</text>
        <dbReference type="EC" id="3.2.1.40"/>
    </reaction>
</comment>
<dbReference type="InterPro" id="IPR012341">
    <property type="entry name" value="6hp_glycosidase-like_sf"/>
</dbReference>
<evidence type="ECO:0000256" key="2">
    <source>
        <dbReference type="ARBA" id="ARBA00012652"/>
    </source>
</evidence>
<dbReference type="Pfam" id="PF17390">
    <property type="entry name" value="Bac_rhamnosid_C"/>
    <property type="match status" value="1"/>
</dbReference>
<dbReference type="InterPro" id="IPR035398">
    <property type="entry name" value="Bac_rhamnosid_C"/>
</dbReference>
<dbReference type="Pfam" id="PF25788">
    <property type="entry name" value="Ig_Rha78A_N"/>
    <property type="match status" value="1"/>
</dbReference>
<reference evidence="8" key="1">
    <citation type="submission" date="2021-03" db="EMBL/GenBank/DDBJ databases">
        <title>Antimicrobial resistance genes in bacteria isolated from Japanese honey, and their potential for conferring macrolide and lincosamide resistance in the American foulbrood pathogen Paenibacillus larvae.</title>
        <authorList>
            <person name="Okamoto M."/>
            <person name="Kumagai M."/>
            <person name="Kanamori H."/>
            <person name="Takamatsu D."/>
        </authorList>
    </citation>
    <scope>NUCLEOTIDE SEQUENCE</scope>
    <source>
        <strain evidence="8">J40TS1</strain>
    </source>
</reference>
<dbReference type="AlphaFoldDB" id="A0A920CY72"/>
<evidence type="ECO:0000313" key="9">
    <source>
        <dbReference type="Proteomes" id="UP000683139"/>
    </source>
</evidence>
<dbReference type="InterPro" id="IPR013737">
    <property type="entry name" value="Bac_rhamnosid_N"/>
</dbReference>
<dbReference type="RefSeq" id="WP_213514301.1">
    <property type="nucleotide sequence ID" value="NZ_BOSE01000002.1"/>
</dbReference>
<dbReference type="EC" id="3.2.1.40" evidence="2"/>
<evidence type="ECO:0000259" key="5">
    <source>
        <dbReference type="Pfam" id="PF08531"/>
    </source>
</evidence>
<evidence type="ECO:0000256" key="1">
    <source>
        <dbReference type="ARBA" id="ARBA00001445"/>
    </source>
</evidence>
<dbReference type="Gene3D" id="2.60.420.10">
    <property type="entry name" value="Maltose phosphorylase, domain 3"/>
    <property type="match status" value="1"/>
</dbReference>
<sequence>MLEAISLRTEYLNNPVGIDASKPRLGWKLRSDGTNIVQSAYQVQAAKTESFVNLIWDSGKVAGSESQSVRYEGPELKSLERIYWRVKVWSSNGEESAFSEPAFFETGLLHASDWKARWIEPEKEVDIDAYKPAPYIRKEFIVKKGLVAARACFTAKGLYRFYLNGAEGTDHLFTPGFTSYYKRLQYQVYDVTALLQEGTNALGVMLGDGWWRGTTGGASLKNNFGYKLAFLGQLVLEYEDGSRELVVSDESFKTAYGPLLKSDMKAGELYDATIDIAGWNEPGYDDSSWEQVTVVDDGYEHLIATRSVPVKQKERFVPKLLRTPRGETVLDFGQNIAGWVEFQVQGDKGEKVVLVHGEALDRDGNFTLQNLASHGTLEDFQEVHYVLGGNGVESYRPQFAIFGFQYVLVKSYPGEVKPEQFTAVAIYSDLEETGEFTCSNPLINKLVSNSRWSQKSNFMEVPTDCPTRERAGWTGDAQLYCRTASDFMNVYPFFEKWMADLAAEQFADGSVGSTVPTVIGYHNFEEWERFSKGNTDPMMAMRRPKPGTASMLDGSVGWGDAAVIIPWTMYLCYGDKTILEQQFDSAKAWVDYMAACAKTANEEYKDAPAYHSYTDGELDADYIWDTRFHWGEWLEADTIFNDIVTAMTQSKDSLPYVATAYYAYSTRLLSEMAFELGKAEEGEKYLSRYHKIKRVYNRYFIREDGYIVGDRQAPNVRALAFGLADDNRKQAVADRLAQLVIEQDYHLNTGFLSTPFILQVLADNGYAELAFRLLEQDTCPSWLYAVSKGATTIWESWRAISPEGELSGSLNHYAYGAVCDFLFAGVAGIRPVWEKPGYKHFMLKPLVGGTLTHAAAEYESLYGTIRSSWEKSEQAVAYRFEIPANTTATIMLSGTEDDLLVVAGEFPDARYEAGRIVFTAGSGHYKFKLG</sequence>
<evidence type="ECO:0000259" key="7">
    <source>
        <dbReference type="Pfam" id="PF17390"/>
    </source>
</evidence>
<dbReference type="Gene3D" id="2.60.120.260">
    <property type="entry name" value="Galactose-binding domain-like"/>
    <property type="match status" value="2"/>
</dbReference>
<protein>
    <recommendedName>
        <fullName evidence="2">alpha-L-rhamnosidase</fullName>
        <ecNumber evidence="2">3.2.1.40</ecNumber>
    </recommendedName>
</protein>
<keyword evidence="3" id="KW-0378">Hydrolase</keyword>
<dbReference type="InterPro" id="IPR035396">
    <property type="entry name" value="Bac_rhamnosid6H"/>
</dbReference>
<accession>A0A920CY72</accession>
<dbReference type="Pfam" id="PF05592">
    <property type="entry name" value="Bac_rhamnosid"/>
    <property type="match status" value="1"/>
</dbReference>
<dbReference type="InterPro" id="IPR008928">
    <property type="entry name" value="6-hairpin_glycosidase_sf"/>
</dbReference>
<dbReference type="Proteomes" id="UP000683139">
    <property type="component" value="Unassembled WGS sequence"/>
</dbReference>
<dbReference type="PIRSF" id="PIRSF010631">
    <property type="entry name" value="A-rhamnsds"/>
    <property type="match status" value="1"/>
</dbReference>
<dbReference type="Pfam" id="PF17389">
    <property type="entry name" value="Bac_rhamnosid6H"/>
    <property type="match status" value="1"/>
</dbReference>
<dbReference type="InterPro" id="IPR008902">
    <property type="entry name" value="Rhamnosid_concanavalin"/>
</dbReference>